<protein>
    <submittedName>
        <fullName evidence="1">AlNc14C41G3491 protein</fullName>
    </submittedName>
</protein>
<gene>
    <name evidence="1" type="primary">AlNc14C41G3491</name>
    <name evidence="1" type="ORF">ALNC14_039970</name>
</gene>
<reference evidence="1" key="2">
    <citation type="submission" date="2011-02" db="EMBL/GenBank/DDBJ databases">
        <authorList>
            <person name="MacLean D."/>
        </authorList>
    </citation>
    <scope>NUCLEOTIDE SEQUENCE</scope>
</reference>
<accession>F0W9N6</accession>
<sequence>MGDSADDGGGNSNSLPFGPGNLCTTSYLQQTSQNADGQFKVMTHLFLPFELENYVSELIWKHALLKTPSVYVMTPECSVTSQKRNKHEDTDGCVRLCTC</sequence>
<reference evidence="1" key="1">
    <citation type="journal article" date="2011" name="PLoS Biol.">
        <title>Gene gain and loss during evolution of obligate parasitism in the white rust pathogen of Arabidopsis thaliana.</title>
        <authorList>
            <person name="Kemen E."/>
            <person name="Gardiner A."/>
            <person name="Schultz-Larsen T."/>
            <person name="Kemen A.C."/>
            <person name="Balmuth A.L."/>
            <person name="Robert-Seilaniantz A."/>
            <person name="Bailey K."/>
            <person name="Holub E."/>
            <person name="Studholme D.J."/>
            <person name="Maclean D."/>
            <person name="Jones J.D."/>
        </authorList>
    </citation>
    <scope>NUCLEOTIDE SEQUENCE</scope>
</reference>
<organism evidence="1">
    <name type="scientific">Albugo laibachii Nc14</name>
    <dbReference type="NCBI Taxonomy" id="890382"/>
    <lineage>
        <taxon>Eukaryota</taxon>
        <taxon>Sar</taxon>
        <taxon>Stramenopiles</taxon>
        <taxon>Oomycota</taxon>
        <taxon>Peronosporomycetes</taxon>
        <taxon>Albuginales</taxon>
        <taxon>Albuginaceae</taxon>
        <taxon>Albugo</taxon>
    </lineage>
</organism>
<dbReference type="EMBL" id="FR824086">
    <property type="protein sequence ID" value="CCA17854.1"/>
    <property type="molecule type" value="Genomic_DNA"/>
</dbReference>
<dbReference type="AlphaFoldDB" id="F0W9N6"/>
<evidence type="ECO:0000313" key="1">
    <source>
        <dbReference type="EMBL" id="CCA17854.1"/>
    </source>
</evidence>
<name>F0W9N6_9STRA</name>
<dbReference type="HOGENOM" id="CLU_2325061_0_0_1"/>
<proteinExistence type="predicted"/>